<dbReference type="InterPro" id="IPR051125">
    <property type="entry name" value="ABC-4/HrtB_transporter"/>
</dbReference>
<evidence type="ECO:0000313" key="9">
    <source>
        <dbReference type="Proteomes" id="UP000014417"/>
    </source>
</evidence>
<evidence type="ECO:0000256" key="6">
    <source>
        <dbReference type="SAM" id="Phobius"/>
    </source>
</evidence>
<comment type="subcellular location">
    <subcellularLocation>
        <location evidence="1">Cell membrane</location>
        <topology evidence="1">Multi-pass membrane protein</topology>
    </subcellularLocation>
</comment>
<evidence type="ECO:0000256" key="3">
    <source>
        <dbReference type="ARBA" id="ARBA00022692"/>
    </source>
</evidence>
<protein>
    <recommendedName>
        <fullName evidence="7">ABC3 transporter permease C-terminal domain-containing protein</fullName>
    </recommendedName>
</protein>
<proteinExistence type="predicted"/>
<evidence type="ECO:0000256" key="2">
    <source>
        <dbReference type="ARBA" id="ARBA00022475"/>
    </source>
</evidence>
<accession>S2WIS2</accession>
<dbReference type="STRING" id="883161.HMPREF9306_02114"/>
<dbReference type="Proteomes" id="UP000014417">
    <property type="component" value="Unassembled WGS sequence"/>
</dbReference>
<keyword evidence="5 6" id="KW-0472">Membrane</keyword>
<keyword evidence="9" id="KW-1185">Reference proteome</keyword>
<sequence length="405" mass="43326">MPHTPHITVGALPSRNLKRNPFRTAMLVVVVAILSFGTFAGSLLLTNLNSGLESVRQRLGADLMLVPAQSLHQAEAVISAGEPSTFYFSHDVFSTVQKMPGVKRATQQFYISSLEASCCDSKLQIVGFDPKTDFIIEPWIKTQYDGNLPDGKIIVGSNVMAFEDETLKLFNHEWPVAAKLASTGTDKDNSVFVNPNTAKLITSYAAQMGEKEAQEAPEGAASTVFADVQDGYSLDEVARQVTEHKDLQDVSVISGVSLTSKLKSSINSIANYVLIFLILFWVIGLIVQIAVFASSANSRKAEFATLRILGATRRNLVSMVTEESSLIGLLGGVIGVGLGALTTVSFSTLIGRSFGMPYAQVGAAQVILLALGVLAFAMVTCMISSAVSTARMMLGETYLTLRAGA</sequence>
<dbReference type="GO" id="GO:0005886">
    <property type="term" value="C:plasma membrane"/>
    <property type="evidence" value="ECO:0007669"/>
    <property type="project" value="UniProtKB-SubCell"/>
</dbReference>
<evidence type="ECO:0000256" key="5">
    <source>
        <dbReference type="ARBA" id="ARBA00023136"/>
    </source>
</evidence>
<reference evidence="8 9" key="1">
    <citation type="submission" date="2013-04" db="EMBL/GenBank/DDBJ databases">
        <title>The Genome Sequence of Propionimicrobium lymphophilum ACS-093-V-SCH5.</title>
        <authorList>
            <consortium name="The Broad Institute Genomics Platform"/>
            <person name="Earl A."/>
            <person name="Ward D."/>
            <person name="Feldgarden M."/>
            <person name="Gevers D."/>
            <person name="Saerens B."/>
            <person name="Vaneechoutte M."/>
            <person name="Walker B."/>
            <person name="Young S."/>
            <person name="Zeng Q."/>
            <person name="Gargeya S."/>
            <person name="Fitzgerald M."/>
            <person name="Haas B."/>
            <person name="Abouelleil A."/>
            <person name="Allen A.W."/>
            <person name="Alvarado L."/>
            <person name="Arachchi H.M."/>
            <person name="Berlin A.M."/>
            <person name="Chapman S.B."/>
            <person name="Gainer-Dewar J."/>
            <person name="Goldberg J."/>
            <person name="Griggs A."/>
            <person name="Gujja S."/>
            <person name="Hansen M."/>
            <person name="Howarth C."/>
            <person name="Imamovic A."/>
            <person name="Ireland A."/>
            <person name="Larimer J."/>
            <person name="McCowan C."/>
            <person name="Murphy C."/>
            <person name="Pearson M."/>
            <person name="Poon T.W."/>
            <person name="Priest M."/>
            <person name="Roberts A."/>
            <person name="Saif S."/>
            <person name="Shea T."/>
            <person name="Sisk P."/>
            <person name="Sykes S."/>
            <person name="Wortman J."/>
            <person name="Nusbaum C."/>
            <person name="Birren B."/>
        </authorList>
    </citation>
    <scope>NUCLEOTIDE SEQUENCE [LARGE SCALE GENOMIC DNA]</scope>
    <source>
        <strain evidence="8 9">ACS-093-V-SCH5</strain>
    </source>
</reference>
<feature type="transmembrane region" description="Helical" evidence="6">
    <location>
        <begin position="269"/>
        <end position="293"/>
    </location>
</feature>
<dbReference type="HOGENOM" id="CLU_055576_0_0_11"/>
<keyword evidence="2" id="KW-1003">Cell membrane</keyword>
<organism evidence="8 9">
    <name type="scientific">Propionimicrobium lymphophilum ACS-093-V-SCH5</name>
    <dbReference type="NCBI Taxonomy" id="883161"/>
    <lineage>
        <taxon>Bacteria</taxon>
        <taxon>Bacillati</taxon>
        <taxon>Actinomycetota</taxon>
        <taxon>Actinomycetes</taxon>
        <taxon>Propionibacteriales</taxon>
        <taxon>Propionibacteriaceae</taxon>
        <taxon>Propionimicrobium</taxon>
    </lineage>
</organism>
<evidence type="ECO:0000313" key="8">
    <source>
        <dbReference type="EMBL" id="EPD32542.1"/>
    </source>
</evidence>
<name>S2WIS2_9ACTN</name>
<feature type="transmembrane region" description="Helical" evidence="6">
    <location>
        <begin position="326"/>
        <end position="350"/>
    </location>
</feature>
<dbReference type="Pfam" id="PF02687">
    <property type="entry name" value="FtsX"/>
    <property type="match status" value="1"/>
</dbReference>
<dbReference type="PANTHER" id="PTHR43738:SF2">
    <property type="entry name" value="ABC TRANSPORTER PERMEASE"/>
    <property type="match status" value="1"/>
</dbReference>
<evidence type="ECO:0000256" key="1">
    <source>
        <dbReference type="ARBA" id="ARBA00004651"/>
    </source>
</evidence>
<feature type="transmembrane region" description="Helical" evidence="6">
    <location>
        <begin position="25"/>
        <end position="48"/>
    </location>
</feature>
<dbReference type="PATRIC" id="fig|883161.3.peg.2106"/>
<feature type="transmembrane region" description="Helical" evidence="6">
    <location>
        <begin position="362"/>
        <end position="387"/>
    </location>
</feature>
<evidence type="ECO:0000259" key="7">
    <source>
        <dbReference type="Pfam" id="PF02687"/>
    </source>
</evidence>
<keyword evidence="4 6" id="KW-1133">Transmembrane helix</keyword>
<evidence type="ECO:0000256" key="4">
    <source>
        <dbReference type="ARBA" id="ARBA00022989"/>
    </source>
</evidence>
<gene>
    <name evidence="8" type="ORF">HMPREF9306_02114</name>
</gene>
<keyword evidence="3 6" id="KW-0812">Transmembrane</keyword>
<dbReference type="OrthoDB" id="6313at2"/>
<comment type="caution">
    <text evidence="8">The sequence shown here is derived from an EMBL/GenBank/DDBJ whole genome shotgun (WGS) entry which is preliminary data.</text>
</comment>
<feature type="domain" description="ABC3 transporter permease C-terminal" evidence="7">
    <location>
        <begin position="275"/>
        <end position="391"/>
    </location>
</feature>
<dbReference type="EMBL" id="AGZR01000009">
    <property type="protein sequence ID" value="EPD32542.1"/>
    <property type="molecule type" value="Genomic_DNA"/>
</dbReference>
<dbReference type="PANTHER" id="PTHR43738">
    <property type="entry name" value="ABC TRANSPORTER, MEMBRANE PROTEIN"/>
    <property type="match status" value="1"/>
</dbReference>
<dbReference type="AlphaFoldDB" id="S2WIS2"/>
<dbReference type="RefSeq" id="WP_016456917.1">
    <property type="nucleotide sequence ID" value="NZ_KE150269.1"/>
</dbReference>
<dbReference type="InterPro" id="IPR003838">
    <property type="entry name" value="ABC3_permease_C"/>
</dbReference>